<evidence type="ECO:0000256" key="1">
    <source>
        <dbReference type="SAM" id="Phobius"/>
    </source>
</evidence>
<dbReference type="AlphaFoldDB" id="A0A381WXL2"/>
<dbReference type="PANTHER" id="PTHR41282:SF1">
    <property type="entry name" value="CONSERVED TRANSMEMBRANE PROTEIN-RELATED"/>
    <property type="match status" value="1"/>
</dbReference>
<accession>A0A381WXL2</accession>
<feature type="transmembrane region" description="Helical" evidence="1">
    <location>
        <begin position="233"/>
        <end position="251"/>
    </location>
</feature>
<protein>
    <recommendedName>
        <fullName evidence="3">Bax inhibitor-1/YccA family protein</fullName>
    </recommendedName>
</protein>
<feature type="transmembrane region" description="Helical" evidence="1">
    <location>
        <begin position="197"/>
        <end position="221"/>
    </location>
</feature>
<feature type="transmembrane region" description="Helical" evidence="1">
    <location>
        <begin position="43"/>
        <end position="61"/>
    </location>
</feature>
<evidence type="ECO:0008006" key="3">
    <source>
        <dbReference type="Google" id="ProtNLM"/>
    </source>
</evidence>
<proteinExistence type="predicted"/>
<dbReference type="PANTHER" id="PTHR41282">
    <property type="entry name" value="CONSERVED TRANSMEMBRANE PROTEIN-RELATED"/>
    <property type="match status" value="1"/>
</dbReference>
<dbReference type="EMBL" id="UINC01013065">
    <property type="protein sequence ID" value="SVA56673.1"/>
    <property type="molecule type" value="Genomic_DNA"/>
</dbReference>
<gene>
    <name evidence="2" type="ORF">METZ01_LOCUS109527</name>
</gene>
<keyword evidence="1" id="KW-0472">Membrane</keyword>
<reference evidence="2" key="1">
    <citation type="submission" date="2018-05" db="EMBL/GenBank/DDBJ databases">
        <authorList>
            <person name="Lanie J.A."/>
            <person name="Ng W.-L."/>
            <person name="Kazmierczak K.M."/>
            <person name="Andrzejewski T.M."/>
            <person name="Davidsen T.M."/>
            <person name="Wayne K.J."/>
            <person name="Tettelin H."/>
            <person name="Glass J.I."/>
            <person name="Rusch D."/>
            <person name="Podicherti R."/>
            <person name="Tsui H.-C.T."/>
            <person name="Winkler M.E."/>
        </authorList>
    </citation>
    <scope>NUCLEOTIDE SEQUENCE</scope>
</reference>
<feature type="transmembrane region" description="Helical" evidence="1">
    <location>
        <begin position="67"/>
        <end position="94"/>
    </location>
</feature>
<evidence type="ECO:0000313" key="2">
    <source>
        <dbReference type="EMBL" id="SVA56673.1"/>
    </source>
</evidence>
<dbReference type="InterPro" id="IPR010539">
    <property type="entry name" value="BaxI_1-like"/>
</dbReference>
<feature type="transmembrane region" description="Helical" evidence="1">
    <location>
        <begin position="162"/>
        <end position="185"/>
    </location>
</feature>
<feature type="transmembrane region" description="Helical" evidence="1">
    <location>
        <begin position="106"/>
        <end position="124"/>
    </location>
</feature>
<organism evidence="2">
    <name type="scientific">marine metagenome</name>
    <dbReference type="NCBI Taxonomy" id="408172"/>
    <lineage>
        <taxon>unclassified sequences</taxon>
        <taxon>metagenomes</taxon>
        <taxon>ecological metagenomes</taxon>
    </lineage>
</organism>
<dbReference type="Pfam" id="PF12811">
    <property type="entry name" value="BaxI_1"/>
    <property type="match status" value="1"/>
</dbReference>
<feature type="transmembrane region" description="Helical" evidence="1">
    <location>
        <begin position="130"/>
        <end position="150"/>
    </location>
</feature>
<keyword evidence="1" id="KW-0812">Transmembrane</keyword>
<sequence length="263" mass="28613">MSRHAALDTFGRSGNPLIRSNAFDSTAAFGDEKMTLQGAVNKTSMLLAMTVLTAGLSWNIQTPVMGLITMLGIGAALIAAIATFGFYFFFVGWILKPRPHLAPKTAPIYALGMGFAVGLISQTFEAQFPGIVLEAVSLTFFVAASMLLAYKTGIIQPDRNFLLMLFAATMGVVLTYLANLIYTLVTGNVFFVLTDNGWMGIGFSLLVVAIAALNLVLDFDIIEQGAERGAPKYIEWFGAMALVMTLIWLYMEILRLLAKLRSR</sequence>
<dbReference type="PIRSF" id="PIRSF009160">
    <property type="entry name" value="UCP009160"/>
    <property type="match status" value="1"/>
</dbReference>
<name>A0A381WXL2_9ZZZZ</name>
<keyword evidence="1" id="KW-1133">Transmembrane helix</keyword>